<dbReference type="SUPFAM" id="SSF50242">
    <property type="entry name" value="TIMP-like"/>
    <property type="match status" value="1"/>
</dbReference>
<name>A0ABT0HD29_9FLAO</name>
<evidence type="ECO:0000313" key="3">
    <source>
        <dbReference type="Proteomes" id="UP001203687"/>
    </source>
</evidence>
<protein>
    <recommendedName>
        <fullName evidence="4">Tissue inhibitor of metalloproteinase</fullName>
    </recommendedName>
</protein>
<accession>A0ABT0HD29</accession>
<dbReference type="RefSeq" id="WP_248413999.1">
    <property type="nucleotide sequence ID" value="NZ_JALPQF010000030.1"/>
</dbReference>
<feature type="signal peptide" evidence="1">
    <location>
        <begin position="1"/>
        <end position="19"/>
    </location>
</feature>
<comment type="caution">
    <text evidence="2">The sequence shown here is derived from an EMBL/GenBank/DDBJ whole genome shotgun (WGS) entry which is preliminary data.</text>
</comment>
<gene>
    <name evidence="2" type="ORF">MUY34_16765</name>
</gene>
<reference evidence="2" key="1">
    <citation type="submission" date="2022-04" db="EMBL/GenBank/DDBJ databases">
        <authorList>
            <person name="Ren T."/>
        </authorList>
    </citation>
    <scope>NUCLEOTIDE SEQUENCE</scope>
    <source>
        <strain evidence="2">F63249</strain>
    </source>
</reference>
<sequence length="260" mass="30040">MKKILLTILFIGISSKMLACTCMIQKVIDRYAKSDFVATVNVLKIDSEKDDNYLNLQIEILELYKGNQTDLLKIPKSRGTCGIYTPENTKWLIFASKDNNGNLTFGYCSGAKQIDKKFDSKRLKKYPNVETNHKRNLERKIELLQYLKTKKISPQNEFGLHSSFSLESMKKFKGYDVNKERFALYELTVDKDLSILNVKELKAFDNEKLAEELLEFIRENISIGRKGKLNEIPEQTKIVLGLYYYPPEKENSSFIGTFAL</sequence>
<evidence type="ECO:0000313" key="2">
    <source>
        <dbReference type="EMBL" id="MCK8482279.1"/>
    </source>
</evidence>
<proteinExistence type="predicted"/>
<keyword evidence="3" id="KW-1185">Reference proteome</keyword>
<dbReference type="Gene3D" id="2.40.50.120">
    <property type="match status" value="1"/>
</dbReference>
<dbReference type="EMBL" id="JALPQF010000030">
    <property type="protein sequence ID" value="MCK8482279.1"/>
    <property type="molecule type" value="Genomic_DNA"/>
</dbReference>
<organism evidence="2 3">
    <name type="scientific">Psychroserpens algicola</name>
    <dbReference type="NCBI Taxonomy" id="1719034"/>
    <lineage>
        <taxon>Bacteria</taxon>
        <taxon>Pseudomonadati</taxon>
        <taxon>Bacteroidota</taxon>
        <taxon>Flavobacteriia</taxon>
        <taxon>Flavobacteriales</taxon>
        <taxon>Flavobacteriaceae</taxon>
        <taxon>Psychroserpens</taxon>
    </lineage>
</organism>
<dbReference type="Proteomes" id="UP001203687">
    <property type="component" value="Unassembled WGS sequence"/>
</dbReference>
<feature type="chain" id="PRO_5046035973" description="Tissue inhibitor of metalloproteinase" evidence="1">
    <location>
        <begin position="20"/>
        <end position="260"/>
    </location>
</feature>
<evidence type="ECO:0000256" key="1">
    <source>
        <dbReference type="SAM" id="SignalP"/>
    </source>
</evidence>
<dbReference type="InterPro" id="IPR008993">
    <property type="entry name" value="TIMP-like_OB-fold"/>
</dbReference>
<keyword evidence="1" id="KW-0732">Signal</keyword>
<evidence type="ECO:0008006" key="4">
    <source>
        <dbReference type="Google" id="ProtNLM"/>
    </source>
</evidence>